<dbReference type="AlphaFoldDB" id="A0A1I4ULJ6"/>
<protein>
    <submittedName>
        <fullName evidence="2">Uncharacterized protein</fullName>
    </submittedName>
</protein>
<keyword evidence="3" id="KW-1185">Reference proteome</keyword>
<gene>
    <name evidence="2" type="ORF">SAMN05216207_1004154</name>
</gene>
<reference evidence="2 3" key="1">
    <citation type="submission" date="2016-10" db="EMBL/GenBank/DDBJ databases">
        <authorList>
            <person name="de Groot N.N."/>
        </authorList>
    </citation>
    <scope>NUCLEOTIDE SEQUENCE [LARGE SCALE GENOMIC DNA]</scope>
    <source>
        <strain evidence="2 3">CGMCC 4.1877</strain>
    </source>
</reference>
<dbReference type="RefSeq" id="WP_177238296.1">
    <property type="nucleotide sequence ID" value="NZ_FOUY01000004.1"/>
</dbReference>
<feature type="compositionally biased region" description="Basic and acidic residues" evidence="1">
    <location>
        <begin position="1"/>
        <end position="19"/>
    </location>
</feature>
<accession>A0A1I4ULJ6</accession>
<proteinExistence type="predicted"/>
<dbReference type="Proteomes" id="UP000199614">
    <property type="component" value="Unassembled WGS sequence"/>
</dbReference>
<sequence>MRLGRKIAEGFAVDHEADRLAATQERPAPVPEPEVADWSPIEQEQPARSGSRED</sequence>
<dbReference type="STRING" id="260086.SAMN05216207_1004154"/>
<organism evidence="2 3">
    <name type="scientific">Pseudonocardia ammonioxydans</name>
    <dbReference type="NCBI Taxonomy" id="260086"/>
    <lineage>
        <taxon>Bacteria</taxon>
        <taxon>Bacillati</taxon>
        <taxon>Actinomycetota</taxon>
        <taxon>Actinomycetes</taxon>
        <taxon>Pseudonocardiales</taxon>
        <taxon>Pseudonocardiaceae</taxon>
        <taxon>Pseudonocardia</taxon>
    </lineage>
</organism>
<dbReference type="EMBL" id="FOUY01000004">
    <property type="protein sequence ID" value="SFM89573.1"/>
    <property type="molecule type" value="Genomic_DNA"/>
</dbReference>
<feature type="region of interest" description="Disordered" evidence="1">
    <location>
        <begin position="1"/>
        <end position="54"/>
    </location>
</feature>
<evidence type="ECO:0000313" key="3">
    <source>
        <dbReference type="Proteomes" id="UP000199614"/>
    </source>
</evidence>
<name>A0A1I4ULJ6_PSUAM</name>
<evidence type="ECO:0000313" key="2">
    <source>
        <dbReference type="EMBL" id="SFM89573.1"/>
    </source>
</evidence>
<evidence type="ECO:0000256" key="1">
    <source>
        <dbReference type="SAM" id="MobiDB-lite"/>
    </source>
</evidence>